<evidence type="ECO:0000313" key="1">
    <source>
        <dbReference type="EMBL" id="QYB18872.1"/>
    </source>
</evidence>
<keyword evidence="1" id="KW-0934">Plastid</keyword>
<dbReference type="EMBL" id="MZ365053">
    <property type="protein sequence ID" value="QYB18872.1"/>
    <property type="molecule type" value="Genomic_DNA"/>
</dbReference>
<protein>
    <submittedName>
        <fullName evidence="1">Uncharacterized protein</fullName>
    </submittedName>
</protein>
<proteinExistence type="predicted"/>
<gene>
    <name evidence="1" type="primary">orf126</name>
</gene>
<reference evidence="1" key="1">
    <citation type="journal article" date="2021" name="Int. J. Mol. Sci.">
        <title>Extreme Enlargement of the Inverted Repeat Region in the Plastid Genomes of Diatoms from the Genus Climaconeis.</title>
        <authorList>
            <person name="Gastineau R."/>
            <person name="Davidovich N.A."/>
            <person name="Davidovich O.I."/>
            <person name="Lemieux C."/>
            <person name="Turmel M."/>
            <person name="Wrobel R.J."/>
            <person name="Witkowski A."/>
        </authorList>
    </citation>
    <scope>NUCLEOTIDE SEQUENCE</scope>
    <source>
        <strain evidence="1">SZCZ1890</strain>
    </source>
</reference>
<accession>A0A8F8X830</accession>
<dbReference type="AlphaFoldDB" id="A0A8F8X830"/>
<geneLocation type="plastid" evidence="1"/>
<sequence>MSHFASFKTEFSRKLYLQILLRSFKMKFWKTTNSLLAYPTKSLIALEAKLFLYQNTNTYEFIGETISDCEVVEVKDELDSITEKYLKGLVLRKNRLGGFNNRQLKINLMNSLFIERSIGGRNNGFR</sequence>
<name>A0A8F8X830_9STRA</name>
<organism evidence="1">
    <name type="scientific">Climaconeis sp</name>
    <dbReference type="NCBI Taxonomy" id="2846830"/>
    <lineage>
        <taxon>Eukaryota</taxon>
        <taxon>Sar</taxon>
        <taxon>Stramenopiles</taxon>
        <taxon>Ochrophyta</taxon>
        <taxon>Bacillariophyta</taxon>
        <taxon>Bacillariophyceae</taxon>
        <taxon>Bacillariophycidae</taxon>
        <taxon>Naviculales</taxon>
        <taxon>Berkeleyaceae</taxon>
        <taxon>Climaconeis</taxon>
    </lineage>
</organism>